<feature type="signal peptide" evidence="2">
    <location>
        <begin position="1"/>
        <end position="27"/>
    </location>
</feature>
<dbReference type="Pfam" id="PF05617">
    <property type="entry name" value="Prolamin_like"/>
    <property type="match status" value="1"/>
</dbReference>
<keyword evidence="1 2" id="KW-0732">Signal</keyword>
<reference evidence="4" key="1">
    <citation type="submission" date="2018-02" db="EMBL/GenBank/DDBJ databases">
        <authorList>
            <person name="Cohen D.B."/>
            <person name="Kent A.D."/>
        </authorList>
    </citation>
    <scope>NUCLEOTIDE SEQUENCE</scope>
</reference>
<name>A0A2N9EN38_FAGSY</name>
<dbReference type="PANTHER" id="PTHR31951">
    <property type="entry name" value="BIFUNCTIONAL INHIBITOR/LIPID-TRANSFER PROTEIN/SEED STORAGE 2S ALBUMIN SUPERFAMILY PROTEIN-RELATED"/>
    <property type="match status" value="1"/>
</dbReference>
<feature type="chain" id="PRO_5014938541" description="Prolamin-like domain-containing protein" evidence="2">
    <location>
        <begin position="28"/>
        <end position="164"/>
    </location>
</feature>
<feature type="domain" description="Prolamin-like" evidence="3">
    <location>
        <begin position="76"/>
        <end position="148"/>
    </location>
</feature>
<sequence>MARINSFSVVVAMFLALGLVVLSPGLASRVILESESEAPGYYDHDTDFAPVEAFDNDDFPPETLPNDPNADFLEACARKLTGDCGESIFTNIFANDSTLVNDHCCHLLVAMGQECHNKLVNNIIDKIPEYKTNETITRPRSVKIWNKCALVADTVSPASSPSEN</sequence>
<organism evidence="4">
    <name type="scientific">Fagus sylvatica</name>
    <name type="common">Beechnut</name>
    <dbReference type="NCBI Taxonomy" id="28930"/>
    <lineage>
        <taxon>Eukaryota</taxon>
        <taxon>Viridiplantae</taxon>
        <taxon>Streptophyta</taxon>
        <taxon>Embryophyta</taxon>
        <taxon>Tracheophyta</taxon>
        <taxon>Spermatophyta</taxon>
        <taxon>Magnoliopsida</taxon>
        <taxon>eudicotyledons</taxon>
        <taxon>Gunneridae</taxon>
        <taxon>Pentapetalae</taxon>
        <taxon>rosids</taxon>
        <taxon>fabids</taxon>
        <taxon>Fagales</taxon>
        <taxon>Fagaceae</taxon>
        <taxon>Fagus</taxon>
    </lineage>
</organism>
<evidence type="ECO:0000259" key="3">
    <source>
        <dbReference type="Pfam" id="PF05617"/>
    </source>
</evidence>
<dbReference type="PANTHER" id="PTHR31951:SF22">
    <property type="entry name" value="ECA1 GAMETOGENESIS RELATED FAMILY"/>
    <property type="match status" value="1"/>
</dbReference>
<evidence type="ECO:0000256" key="1">
    <source>
        <dbReference type="ARBA" id="ARBA00022729"/>
    </source>
</evidence>
<dbReference type="InterPro" id="IPR008502">
    <property type="entry name" value="Prolamin-like"/>
</dbReference>
<dbReference type="AlphaFoldDB" id="A0A2N9EN38"/>
<protein>
    <recommendedName>
        <fullName evidence="3">Prolamin-like domain-containing protein</fullName>
    </recommendedName>
</protein>
<gene>
    <name evidence="4" type="ORF">FSB_LOCUS3866</name>
</gene>
<accession>A0A2N9EN38</accession>
<evidence type="ECO:0000256" key="2">
    <source>
        <dbReference type="SAM" id="SignalP"/>
    </source>
</evidence>
<proteinExistence type="predicted"/>
<dbReference type="EMBL" id="OIVN01000191">
    <property type="protein sequence ID" value="SPC75984.1"/>
    <property type="molecule type" value="Genomic_DNA"/>
</dbReference>
<evidence type="ECO:0000313" key="4">
    <source>
        <dbReference type="EMBL" id="SPC75984.1"/>
    </source>
</evidence>